<name>A0ABN9WM22_9DINO</name>
<feature type="compositionally biased region" description="Basic and acidic residues" evidence="1">
    <location>
        <begin position="153"/>
        <end position="173"/>
    </location>
</feature>
<evidence type="ECO:0000313" key="2">
    <source>
        <dbReference type="EMBL" id="CAK0887642.1"/>
    </source>
</evidence>
<feature type="region of interest" description="Disordered" evidence="1">
    <location>
        <begin position="146"/>
        <end position="185"/>
    </location>
</feature>
<keyword evidence="3" id="KW-1185">Reference proteome</keyword>
<proteinExistence type="predicted"/>
<reference evidence="2" key="1">
    <citation type="submission" date="2023-10" db="EMBL/GenBank/DDBJ databases">
        <authorList>
            <person name="Chen Y."/>
            <person name="Shah S."/>
            <person name="Dougan E. K."/>
            <person name="Thang M."/>
            <person name="Chan C."/>
        </authorList>
    </citation>
    <scope>NUCLEOTIDE SEQUENCE [LARGE SCALE GENOMIC DNA]</scope>
</reference>
<gene>
    <name evidence="2" type="ORF">PCOR1329_LOCUS68632</name>
</gene>
<evidence type="ECO:0000313" key="3">
    <source>
        <dbReference type="Proteomes" id="UP001189429"/>
    </source>
</evidence>
<accession>A0ABN9WM22</accession>
<organism evidence="2 3">
    <name type="scientific">Prorocentrum cordatum</name>
    <dbReference type="NCBI Taxonomy" id="2364126"/>
    <lineage>
        <taxon>Eukaryota</taxon>
        <taxon>Sar</taxon>
        <taxon>Alveolata</taxon>
        <taxon>Dinophyceae</taxon>
        <taxon>Prorocentrales</taxon>
        <taxon>Prorocentraceae</taxon>
        <taxon>Prorocentrum</taxon>
    </lineage>
</organism>
<evidence type="ECO:0000256" key="1">
    <source>
        <dbReference type="SAM" id="MobiDB-lite"/>
    </source>
</evidence>
<dbReference type="Proteomes" id="UP001189429">
    <property type="component" value="Unassembled WGS sequence"/>
</dbReference>
<comment type="caution">
    <text evidence="2">The sequence shown here is derived from an EMBL/GenBank/DDBJ whole genome shotgun (WGS) entry which is preliminary data.</text>
</comment>
<protein>
    <submittedName>
        <fullName evidence="2">Uncharacterized protein</fullName>
    </submittedName>
</protein>
<dbReference type="EMBL" id="CAUYUJ010018963">
    <property type="protein sequence ID" value="CAK0887642.1"/>
    <property type="molecule type" value="Genomic_DNA"/>
</dbReference>
<sequence length="308" mass="33834">MLRAMYVKGAAGSASTERKREWLTIFIIVPISGVCTAGQDTTVGGRGESESLAEWLTEEQLGGSMYFNSPLHASIIIKSSDCRPHRNGLLAGAGVKEFKFSKEILRDIQFKDNSSSVSSSVDVDADACRQIQGAIMGRAISSALPFSDGAAGEPEKGQMDRERNERAAAKTEEEKQEAEQSPMKAKVDEAEELLDEQIKTAKAWARNVGDEMRGAPGYRLELQRKGTPPSMGDYLAEQGGQHRLSMEKFASGIYAEAKSVKGRSSNDPQVYTTMPNKLKTDLEKETIKFNTFKKSTTLDQMRKMKDSS</sequence>